<dbReference type="InterPro" id="IPR053144">
    <property type="entry name" value="Acetyltransferase_Butenolide"/>
</dbReference>
<sequence length="136" mass="14672">MSCTITARTPTPQEHRELAESVGWGDAFWWDAVPTSLAGSVCGVVVHDDGGELVGMGRVVGDGAFYFYVQDVVVRPDHQGAGLGRDIVEALTAQVRHLAPGHCFVGLFATPAADRLYRSLGWDDADLTGMWTVLRD</sequence>
<gene>
    <name evidence="2" type="ORF">GCM10011509_00190</name>
</gene>
<dbReference type="InterPro" id="IPR016181">
    <property type="entry name" value="Acyl_CoA_acyltransferase"/>
</dbReference>
<dbReference type="PANTHER" id="PTHR43233">
    <property type="entry name" value="FAMILY N-ACETYLTRANSFERASE, PUTATIVE (AFU_ORTHOLOGUE AFUA_6G03350)-RELATED"/>
    <property type="match status" value="1"/>
</dbReference>
<dbReference type="Proteomes" id="UP000662111">
    <property type="component" value="Unassembled WGS sequence"/>
</dbReference>
<organism evidence="2 3">
    <name type="scientific">Ornithinimicrobium pekingense</name>
    <dbReference type="NCBI Taxonomy" id="384677"/>
    <lineage>
        <taxon>Bacteria</taxon>
        <taxon>Bacillati</taxon>
        <taxon>Actinomycetota</taxon>
        <taxon>Actinomycetes</taxon>
        <taxon>Micrococcales</taxon>
        <taxon>Ornithinimicrobiaceae</taxon>
        <taxon>Ornithinimicrobium</taxon>
    </lineage>
</organism>
<dbReference type="RefSeq" id="WP_022921200.1">
    <property type="nucleotide sequence ID" value="NZ_BMLB01000001.1"/>
</dbReference>
<proteinExistence type="predicted"/>
<evidence type="ECO:0000313" key="2">
    <source>
        <dbReference type="EMBL" id="GGK55846.1"/>
    </source>
</evidence>
<dbReference type="Gene3D" id="3.40.630.30">
    <property type="match status" value="1"/>
</dbReference>
<dbReference type="PANTHER" id="PTHR43233:SF1">
    <property type="entry name" value="FAMILY N-ACETYLTRANSFERASE, PUTATIVE (AFU_ORTHOLOGUE AFUA_6G03350)-RELATED"/>
    <property type="match status" value="1"/>
</dbReference>
<evidence type="ECO:0000313" key="3">
    <source>
        <dbReference type="Proteomes" id="UP000662111"/>
    </source>
</evidence>
<dbReference type="InterPro" id="IPR000182">
    <property type="entry name" value="GNAT_dom"/>
</dbReference>
<keyword evidence="3" id="KW-1185">Reference proteome</keyword>
<dbReference type="EMBL" id="BMLB01000001">
    <property type="protein sequence ID" value="GGK55846.1"/>
    <property type="molecule type" value="Genomic_DNA"/>
</dbReference>
<dbReference type="SUPFAM" id="SSF55729">
    <property type="entry name" value="Acyl-CoA N-acyltransferases (Nat)"/>
    <property type="match status" value="1"/>
</dbReference>
<dbReference type="Pfam" id="PF13508">
    <property type="entry name" value="Acetyltransf_7"/>
    <property type="match status" value="1"/>
</dbReference>
<evidence type="ECO:0000259" key="1">
    <source>
        <dbReference type="PROSITE" id="PS51186"/>
    </source>
</evidence>
<comment type="caution">
    <text evidence="2">The sequence shown here is derived from an EMBL/GenBank/DDBJ whole genome shotgun (WGS) entry which is preliminary data.</text>
</comment>
<feature type="domain" description="N-acetyltransferase" evidence="1">
    <location>
        <begin position="5"/>
        <end position="136"/>
    </location>
</feature>
<dbReference type="CDD" id="cd04301">
    <property type="entry name" value="NAT_SF"/>
    <property type="match status" value="1"/>
</dbReference>
<reference evidence="3" key="1">
    <citation type="journal article" date="2019" name="Int. J. Syst. Evol. Microbiol.">
        <title>The Global Catalogue of Microorganisms (GCM) 10K type strain sequencing project: providing services to taxonomists for standard genome sequencing and annotation.</title>
        <authorList>
            <consortium name="The Broad Institute Genomics Platform"/>
            <consortium name="The Broad Institute Genome Sequencing Center for Infectious Disease"/>
            <person name="Wu L."/>
            <person name="Ma J."/>
        </authorList>
    </citation>
    <scope>NUCLEOTIDE SEQUENCE [LARGE SCALE GENOMIC DNA]</scope>
    <source>
        <strain evidence="3">CGMCC 1.5362</strain>
    </source>
</reference>
<protein>
    <submittedName>
        <fullName evidence="2">N-acetyltransferase</fullName>
    </submittedName>
</protein>
<dbReference type="PROSITE" id="PS51186">
    <property type="entry name" value="GNAT"/>
    <property type="match status" value="1"/>
</dbReference>
<name>A0ABQ2F325_9MICO</name>
<accession>A0ABQ2F325</accession>